<dbReference type="Proteomes" id="UP000466586">
    <property type="component" value="Unassembled WGS sequence"/>
</dbReference>
<sequence>MIPEQFKQNVDLEIKVYGQDVQVAYRYYWLDKHPENEPLVSHMEFRSESPIISETGYRSHFFHTEVLEDTAYRDIAELVTEFGEHFARENGYEPPAIGHQYKLF</sequence>
<organism evidence="1 2">
    <name type="scientific">Hufsiella arboris</name>
    <dbReference type="NCBI Taxonomy" id="2695275"/>
    <lineage>
        <taxon>Bacteria</taxon>
        <taxon>Pseudomonadati</taxon>
        <taxon>Bacteroidota</taxon>
        <taxon>Sphingobacteriia</taxon>
        <taxon>Sphingobacteriales</taxon>
        <taxon>Sphingobacteriaceae</taxon>
        <taxon>Hufsiella</taxon>
    </lineage>
</organism>
<evidence type="ECO:0000313" key="2">
    <source>
        <dbReference type="Proteomes" id="UP000466586"/>
    </source>
</evidence>
<keyword evidence="2" id="KW-1185">Reference proteome</keyword>
<proteinExistence type="predicted"/>
<protein>
    <submittedName>
        <fullName evidence="1">Uncharacterized protein</fullName>
    </submittedName>
</protein>
<accession>A0A7K1YBL6</accession>
<evidence type="ECO:0000313" key="1">
    <source>
        <dbReference type="EMBL" id="MXV51992.1"/>
    </source>
</evidence>
<name>A0A7K1YBL6_9SPHI</name>
<dbReference type="EMBL" id="WVHT01000006">
    <property type="protein sequence ID" value="MXV51992.1"/>
    <property type="molecule type" value="Genomic_DNA"/>
</dbReference>
<reference evidence="1 2" key="1">
    <citation type="submission" date="2019-11" db="EMBL/GenBank/DDBJ databases">
        <title>Pedobacter sp. HMF7647 Genome sequencing and assembly.</title>
        <authorList>
            <person name="Kang H."/>
            <person name="Kim H."/>
            <person name="Joh K."/>
        </authorList>
    </citation>
    <scope>NUCLEOTIDE SEQUENCE [LARGE SCALE GENOMIC DNA]</scope>
    <source>
        <strain evidence="1 2">HMF7647</strain>
    </source>
</reference>
<dbReference type="AlphaFoldDB" id="A0A7K1YBL6"/>
<comment type="caution">
    <text evidence="1">The sequence shown here is derived from an EMBL/GenBank/DDBJ whole genome shotgun (WGS) entry which is preliminary data.</text>
</comment>
<dbReference type="RefSeq" id="WP_160845176.1">
    <property type="nucleotide sequence ID" value="NZ_WVHT01000006.1"/>
</dbReference>
<gene>
    <name evidence="1" type="ORF">GS399_13505</name>
</gene>